<gene>
    <name evidence="1" type="ORF">TWF481_003014</name>
</gene>
<organism evidence="1 2">
    <name type="scientific">Arthrobotrys musiformis</name>
    <dbReference type="NCBI Taxonomy" id="47236"/>
    <lineage>
        <taxon>Eukaryota</taxon>
        <taxon>Fungi</taxon>
        <taxon>Dikarya</taxon>
        <taxon>Ascomycota</taxon>
        <taxon>Pezizomycotina</taxon>
        <taxon>Orbiliomycetes</taxon>
        <taxon>Orbiliales</taxon>
        <taxon>Orbiliaceae</taxon>
        <taxon>Arthrobotrys</taxon>
    </lineage>
</organism>
<proteinExistence type="predicted"/>
<dbReference type="EMBL" id="JAVHJL010000012">
    <property type="protein sequence ID" value="KAK6495969.1"/>
    <property type="molecule type" value="Genomic_DNA"/>
</dbReference>
<name>A0AAV9VS19_9PEZI</name>
<evidence type="ECO:0008006" key="3">
    <source>
        <dbReference type="Google" id="ProtNLM"/>
    </source>
</evidence>
<evidence type="ECO:0000313" key="2">
    <source>
        <dbReference type="Proteomes" id="UP001370758"/>
    </source>
</evidence>
<keyword evidence="2" id="KW-1185">Reference proteome</keyword>
<sequence>MPPPIPTGIRYPGSKHNDFHFLDGMNNAVGRSEQNGSITWDELMEWFGIVYPSLRKGTFAIHKCQDHNPQDLAKSRFHMGPAIDLQKSKYSLVTGDTWYVILGLDGEYIKVEATREIPPLRVEPGTHTPNDIRFQYFWEAVRYRDRKCVLTGACIKITGGGHSNRGASLWNTKGWQNRLVDDTEEVVMGKTKICSMQNAILMDSTYISAFTKNKIAINPEKGYKITCFRTEGTSYTLDGKLAHIPSINSRTPQDSRVSDELLYHHYKESVIINMTGRWGYDELPDYDEWCDMCVNKVDKFTKKATELYFAKALVLDIDRSEPITIYDLIEVEFAVRGFVGYTDDDLYTNND</sequence>
<protein>
    <recommendedName>
        <fullName evidence="3">HNH nuclease domain-containing protein</fullName>
    </recommendedName>
</protein>
<accession>A0AAV9VS19</accession>
<evidence type="ECO:0000313" key="1">
    <source>
        <dbReference type="EMBL" id="KAK6495969.1"/>
    </source>
</evidence>
<comment type="caution">
    <text evidence="1">The sequence shown here is derived from an EMBL/GenBank/DDBJ whole genome shotgun (WGS) entry which is preliminary data.</text>
</comment>
<dbReference type="AlphaFoldDB" id="A0AAV9VS19"/>
<reference evidence="1 2" key="1">
    <citation type="submission" date="2023-08" db="EMBL/GenBank/DDBJ databases">
        <authorList>
            <person name="Palmer J.M."/>
        </authorList>
    </citation>
    <scope>NUCLEOTIDE SEQUENCE [LARGE SCALE GENOMIC DNA]</scope>
    <source>
        <strain evidence="1 2">TWF481</strain>
    </source>
</reference>
<dbReference type="Proteomes" id="UP001370758">
    <property type="component" value="Unassembled WGS sequence"/>
</dbReference>